<dbReference type="AlphaFoldDB" id="A0A2T5BUI6"/>
<dbReference type="EMBL" id="QAAA01000003">
    <property type="protein sequence ID" value="PTN03193.1"/>
    <property type="molecule type" value="Genomic_DNA"/>
</dbReference>
<dbReference type="OrthoDB" id="9778236at2"/>
<keyword evidence="1" id="KW-0175">Coiled coil</keyword>
<proteinExistence type="predicted"/>
<organism evidence="3 4">
    <name type="scientific">Rhodovulum imhoffii</name>
    <dbReference type="NCBI Taxonomy" id="365340"/>
    <lineage>
        <taxon>Bacteria</taxon>
        <taxon>Pseudomonadati</taxon>
        <taxon>Pseudomonadota</taxon>
        <taxon>Alphaproteobacteria</taxon>
        <taxon>Rhodobacterales</taxon>
        <taxon>Paracoccaceae</taxon>
        <taxon>Rhodovulum</taxon>
    </lineage>
</organism>
<dbReference type="Gene3D" id="2.40.50.100">
    <property type="match status" value="1"/>
</dbReference>
<dbReference type="InterPro" id="IPR058624">
    <property type="entry name" value="MdtA-like_HH"/>
</dbReference>
<dbReference type="GO" id="GO:0005886">
    <property type="term" value="C:plasma membrane"/>
    <property type="evidence" value="ECO:0007669"/>
    <property type="project" value="TreeGrafter"/>
</dbReference>
<protein>
    <submittedName>
        <fullName evidence="3">HlyD family secretion protein</fullName>
    </submittedName>
</protein>
<gene>
    <name evidence="3" type="ORF">C8N32_10335</name>
</gene>
<dbReference type="RefSeq" id="WP_107891048.1">
    <property type="nucleotide sequence ID" value="NZ_NHSI01000062.1"/>
</dbReference>
<dbReference type="Gene3D" id="1.10.287.470">
    <property type="entry name" value="Helix hairpin bin"/>
    <property type="match status" value="1"/>
</dbReference>
<dbReference type="PANTHER" id="PTHR30438:SF2">
    <property type="entry name" value="MEMBRANE PROTEIN"/>
    <property type="match status" value="1"/>
</dbReference>
<dbReference type="SUPFAM" id="SSF111369">
    <property type="entry name" value="HlyD-like secretion proteins"/>
    <property type="match status" value="1"/>
</dbReference>
<dbReference type="Gene3D" id="2.40.30.170">
    <property type="match status" value="1"/>
</dbReference>
<dbReference type="Pfam" id="PF25876">
    <property type="entry name" value="HH_MFP_RND"/>
    <property type="match status" value="1"/>
</dbReference>
<reference evidence="3 4" key="1">
    <citation type="submission" date="2018-04" db="EMBL/GenBank/DDBJ databases">
        <title>Genomic Encyclopedia of Archaeal and Bacterial Type Strains, Phase II (KMG-II): from individual species to whole genera.</title>
        <authorList>
            <person name="Goeker M."/>
        </authorList>
    </citation>
    <scope>NUCLEOTIDE SEQUENCE [LARGE SCALE GENOMIC DNA]</scope>
    <source>
        <strain evidence="3 4">DSM 18064</strain>
    </source>
</reference>
<dbReference type="Proteomes" id="UP000243859">
    <property type="component" value="Unassembled WGS sequence"/>
</dbReference>
<dbReference type="PANTHER" id="PTHR30438">
    <property type="entry name" value="36 KDA ANTIGEN-RELATED"/>
    <property type="match status" value="1"/>
</dbReference>
<comment type="caution">
    <text evidence="3">The sequence shown here is derived from an EMBL/GenBank/DDBJ whole genome shotgun (WGS) entry which is preliminary data.</text>
</comment>
<evidence type="ECO:0000313" key="3">
    <source>
        <dbReference type="EMBL" id="PTN03193.1"/>
    </source>
</evidence>
<feature type="domain" description="Multidrug resistance protein MdtA-like alpha-helical hairpin" evidence="2">
    <location>
        <begin position="99"/>
        <end position="163"/>
    </location>
</feature>
<accession>A0A2T5BUI6</accession>
<feature type="coiled-coil region" evidence="1">
    <location>
        <begin position="158"/>
        <end position="185"/>
    </location>
</feature>
<evidence type="ECO:0000259" key="2">
    <source>
        <dbReference type="Pfam" id="PF25876"/>
    </source>
</evidence>
<sequence>MKSRAFAILGLVAVALVAGWIWVQSTSGRLPPGFAQSNGRIEAERIDISTRFGGRLAEITVAEGDRVAAGQVVARLDSTQLQAQLREAGAGVRAAEQGLAEARAVLAERESGLTFARQELFRAESLQKRGHTPAETVDLRRTQLTAAEAAVASAKAGVATARARIEAAQATVDRLDADLDEYALTAPRAGRVQYRLAEPGEVLSPGARVVTLLDLTDVSMTIYLPTAAAGRLAYGAQARIVFDAAPHFVVPATVSFVAGEAQFTPKYVETAEERENLMFRVKLTLPPEVLRAHQDIVKTGVPGVATVQVDPAAQWPGDLAVRLPDAR</sequence>
<name>A0A2T5BUI6_9RHOB</name>
<evidence type="ECO:0000313" key="4">
    <source>
        <dbReference type="Proteomes" id="UP000243859"/>
    </source>
</evidence>
<keyword evidence="4" id="KW-1185">Reference proteome</keyword>
<evidence type="ECO:0000256" key="1">
    <source>
        <dbReference type="SAM" id="Coils"/>
    </source>
</evidence>